<keyword evidence="7" id="KW-1185">Reference proteome</keyword>
<dbReference type="PRINTS" id="PR00888">
    <property type="entry name" value="SM22CALPONIN"/>
</dbReference>
<dbReference type="InterPro" id="IPR050606">
    <property type="entry name" value="Calponin-like"/>
</dbReference>
<dbReference type="Proteomes" id="UP001266305">
    <property type="component" value="Unassembled WGS sequence"/>
</dbReference>
<organism evidence="6 7">
    <name type="scientific">Saguinus oedipus</name>
    <name type="common">Cotton-top tamarin</name>
    <name type="synonym">Oedipomidas oedipus</name>
    <dbReference type="NCBI Taxonomy" id="9490"/>
    <lineage>
        <taxon>Eukaryota</taxon>
        <taxon>Metazoa</taxon>
        <taxon>Chordata</taxon>
        <taxon>Craniata</taxon>
        <taxon>Vertebrata</taxon>
        <taxon>Euteleostomi</taxon>
        <taxon>Mammalia</taxon>
        <taxon>Eutheria</taxon>
        <taxon>Euarchontoglires</taxon>
        <taxon>Primates</taxon>
        <taxon>Haplorrhini</taxon>
        <taxon>Platyrrhini</taxon>
        <taxon>Cebidae</taxon>
        <taxon>Callitrichinae</taxon>
        <taxon>Saguinus</taxon>
    </lineage>
</organism>
<dbReference type="Pfam" id="PF00402">
    <property type="entry name" value="Calponin"/>
    <property type="match status" value="1"/>
</dbReference>
<keyword evidence="5" id="KW-0009">Actin-binding</keyword>
<dbReference type="Gene3D" id="1.10.418.10">
    <property type="entry name" value="Calponin-like domain"/>
    <property type="match status" value="1"/>
</dbReference>
<keyword evidence="4" id="KW-0007">Acetylation</keyword>
<evidence type="ECO:0000256" key="5">
    <source>
        <dbReference type="ARBA" id="ARBA00023203"/>
    </source>
</evidence>
<gene>
    <name evidence="6" type="primary">CNN2_20</name>
    <name evidence="6" type="ORF">P7K49_039289</name>
</gene>
<protein>
    <submittedName>
        <fullName evidence="6">Calponin-2</fullName>
    </submittedName>
</protein>
<evidence type="ECO:0000256" key="1">
    <source>
        <dbReference type="ARBA" id="ARBA00009631"/>
    </source>
</evidence>
<evidence type="ECO:0000313" key="6">
    <source>
        <dbReference type="EMBL" id="KAK2084053.1"/>
    </source>
</evidence>
<sequence>MHTHEQALTASVHKINHSIQNWHQLGNLSNFIKTMVSYGINPLDLFKANNLFESVNMTHMQVSLLALAGKATMKGLQNGVDISIKYSEKQEQNLDDATMKADQYIIRLQTGTKKCASQSSMTAYSMKGHLYDPKNHIFPRWTN</sequence>
<evidence type="ECO:0000256" key="4">
    <source>
        <dbReference type="ARBA" id="ARBA00022990"/>
    </source>
</evidence>
<keyword evidence="2" id="KW-0597">Phosphoprotein</keyword>
<accession>A0ABQ9THY1</accession>
<dbReference type="PANTHER" id="PTHR47385">
    <property type="entry name" value="CALPONIN"/>
    <property type="match status" value="1"/>
</dbReference>
<dbReference type="SUPFAM" id="SSF47576">
    <property type="entry name" value="Calponin-homology domain, CH-domain"/>
    <property type="match status" value="1"/>
</dbReference>
<keyword evidence="3" id="KW-0677">Repeat</keyword>
<evidence type="ECO:0000256" key="3">
    <source>
        <dbReference type="ARBA" id="ARBA00022737"/>
    </source>
</evidence>
<comment type="similarity">
    <text evidence="1">Belongs to the calponin family.</text>
</comment>
<dbReference type="PANTHER" id="PTHR47385:SF7">
    <property type="entry name" value="CALPONIN-2"/>
    <property type="match status" value="1"/>
</dbReference>
<evidence type="ECO:0000313" key="7">
    <source>
        <dbReference type="Proteomes" id="UP001266305"/>
    </source>
</evidence>
<dbReference type="EMBL" id="JASSZA010000023">
    <property type="protein sequence ID" value="KAK2084053.1"/>
    <property type="molecule type" value="Genomic_DNA"/>
</dbReference>
<evidence type="ECO:0000256" key="2">
    <source>
        <dbReference type="ARBA" id="ARBA00022553"/>
    </source>
</evidence>
<name>A0ABQ9THY1_SAGOE</name>
<proteinExistence type="inferred from homology"/>
<dbReference type="InterPro" id="IPR000557">
    <property type="entry name" value="Calponin_repeat"/>
</dbReference>
<comment type="caution">
    <text evidence="6">The sequence shown here is derived from an EMBL/GenBank/DDBJ whole genome shotgun (WGS) entry which is preliminary data.</text>
</comment>
<dbReference type="PRINTS" id="PR00889">
    <property type="entry name" value="CALPONIN"/>
</dbReference>
<dbReference type="InterPro" id="IPR001997">
    <property type="entry name" value="Calponin/LIMCH1"/>
</dbReference>
<dbReference type="InterPro" id="IPR003096">
    <property type="entry name" value="SM22_calponin"/>
</dbReference>
<dbReference type="InterPro" id="IPR036872">
    <property type="entry name" value="CH_dom_sf"/>
</dbReference>
<reference evidence="6 7" key="1">
    <citation type="submission" date="2023-05" db="EMBL/GenBank/DDBJ databases">
        <title>B98-5 Cell Line De Novo Hybrid Assembly: An Optical Mapping Approach.</title>
        <authorList>
            <person name="Kananen K."/>
            <person name="Auerbach J.A."/>
            <person name="Kautto E."/>
            <person name="Blachly J.S."/>
        </authorList>
    </citation>
    <scope>NUCLEOTIDE SEQUENCE [LARGE SCALE GENOMIC DNA]</scope>
    <source>
        <strain evidence="6">B95-8</strain>
        <tissue evidence="6">Cell line</tissue>
    </source>
</reference>
<dbReference type="PROSITE" id="PS51122">
    <property type="entry name" value="CALPONIN_2"/>
    <property type="match status" value="1"/>
</dbReference>